<dbReference type="Proteomes" id="UP000290572">
    <property type="component" value="Unassembled WGS sequence"/>
</dbReference>
<reference evidence="2" key="1">
    <citation type="submission" date="2018-03" db="EMBL/GenBank/DDBJ databases">
        <title>Draft genome sequence of Rohu Carp (Labeo rohita).</title>
        <authorList>
            <person name="Das P."/>
            <person name="Kushwaha B."/>
            <person name="Joshi C.G."/>
            <person name="Kumar D."/>
            <person name="Nagpure N.S."/>
            <person name="Sahoo L."/>
            <person name="Das S.P."/>
            <person name="Bit A."/>
            <person name="Patnaik S."/>
            <person name="Meher P.K."/>
            <person name="Jayasankar P."/>
            <person name="Koringa P.G."/>
            <person name="Patel N.V."/>
            <person name="Hinsu A.T."/>
            <person name="Kumar R."/>
            <person name="Pandey M."/>
            <person name="Agarwal S."/>
            <person name="Srivastava S."/>
            <person name="Singh M."/>
            <person name="Iquebal M.A."/>
            <person name="Jaiswal S."/>
            <person name="Angadi U.B."/>
            <person name="Kumar N."/>
            <person name="Raza M."/>
            <person name="Shah T.M."/>
            <person name="Rai A."/>
            <person name="Jena J.K."/>
        </authorList>
    </citation>
    <scope>NUCLEOTIDE SEQUENCE [LARGE SCALE GENOMIC DNA]</scope>
    <source>
        <strain evidence="2">DASCIFA01</strain>
        <tissue evidence="2">Testis</tissue>
    </source>
</reference>
<keyword evidence="3" id="KW-1185">Reference proteome</keyword>
<name>A0A498MR71_LABRO</name>
<accession>A0A498MR71</accession>
<organism evidence="2 3">
    <name type="scientific">Labeo rohita</name>
    <name type="common">Indian major carp</name>
    <name type="synonym">Cyprinus rohita</name>
    <dbReference type="NCBI Taxonomy" id="84645"/>
    <lineage>
        <taxon>Eukaryota</taxon>
        <taxon>Metazoa</taxon>
        <taxon>Chordata</taxon>
        <taxon>Craniata</taxon>
        <taxon>Vertebrata</taxon>
        <taxon>Euteleostomi</taxon>
        <taxon>Actinopterygii</taxon>
        <taxon>Neopterygii</taxon>
        <taxon>Teleostei</taxon>
        <taxon>Ostariophysi</taxon>
        <taxon>Cypriniformes</taxon>
        <taxon>Cyprinidae</taxon>
        <taxon>Labeoninae</taxon>
        <taxon>Labeonini</taxon>
        <taxon>Labeo</taxon>
    </lineage>
</organism>
<sequence>MLAVRLKELELELSRQQYQSQLLHVRVVELETQRDIRLKELELQLKSRPPARPPPPGSRGTATPVPVNVSSPISAPISQRVPTIPEIAPVKQVPPKKMDKPTSAQDFFATRRYNDNTPEQRTKEEGIAQWIGRTGLPARIVEAEVLIANCVD</sequence>
<evidence type="ECO:0000313" key="3">
    <source>
        <dbReference type="Proteomes" id="UP000290572"/>
    </source>
</evidence>
<gene>
    <name evidence="2" type="ORF">ROHU_006339</name>
</gene>
<feature type="compositionally biased region" description="Polar residues" evidence="1">
    <location>
        <begin position="68"/>
        <end position="81"/>
    </location>
</feature>
<feature type="region of interest" description="Disordered" evidence="1">
    <location>
        <begin position="42"/>
        <end position="105"/>
    </location>
</feature>
<proteinExistence type="predicted"/>
<comment type="caution">
    <text evidence="2">The sequence shown here is derived from an EMBL/GenBank/DDBJ whole genome shotgun (WGS) entry which is preliminary data.</text>
</comment>
<dbReference type="EMBL" id="QBIY01012551">
    <property type="protein sequence ID" value="RXN24099.1"/>
    <property type="molecule type" value="Genomic_DNA"/>
</dbReference>
<protein>
    <submittedName>
        <fullName evidence="2">Zinc finger BED domain-containing 4-like protein</fullName>
    </submittedName>
</protein>
<evidence type="ECO:0000256" key="1">
    <source>
        <dbReference type="SAM" id="MobiDB-lite"/>
    </source>
</evidence>
<evidence type="ECO:0000313" key="2">
    <source>
        <dbReference type="EMBL" id="RXN24099.1"/>
    </source>
</evidence>
<dbReference type="AlphaFoldDB" id="A0A498MR71"/>